<keyword evidence="1 3" id="KW-0378">Hydrolase</keyword>
<feature type="signal peptide" evidence="4">
    <location>
        <begin position="1"/>
        <end position="20"/>
    </location>
</feature>
<reference evidence="6 7" key="1">
    <citation type="submission" date="2018-10" db="EMBL/GenBank/DDBJ databases">
        <title>Genomic Encyclopedia of Archaeal and Bacterial Type Strains, Phase II (KMG-II): from individual species to whole genera.</title>
        <authorList>
            <person name="Goeker M."/>
        </authorList>
    </citation>
    <scope>NUCLEOTIDE SEQUENCE [LARGE SCALE GENOMIC DNA]</scope>
    <source>
        <strain evidence="6 7">DSM 14954</strain>
    </source>
</reference>
<feature type="chain" id="PRO_5024937128" evidence="4">
    <location>
        <begin position="21"/>
        <end position="454"/>
    </location>
</feature>
<dbReference type="OrthoDB" id="5241152at2"/>
<dbReference type="InterPro" id="IPR001547">
    <property type="entry name" value="Glyco_hydro_5"/>
</dbReference>
<dbReference type="Proteomes" id="UP000278962">
    <property type="component" value="Unassembled WGS sequence"/>
</dbReference>
<organism evidence="6 7">
    <name type="scientific">Solirubrobacter pauli</name>
    <dbReference type="NCBI Taxonomy" id="166793"/>
    <lineage>
        <taxon>Bacteria</taxon>
        <taxon>Bacillati</taxon>
        <taxon>Actinomycetota</taxon>
        <taxon>Thermoleophilia</taxon>
        <taxon>Solirubrobacterales</taxon>
        <taxon>Solirubrobacteraceae</taxon>
        <taxon>Solirubrobacter</taxon>
    </lineage>
</organism>
<evidence type="ECO:0000256" key="3">
    <source>
        <dbReference type="RuleBase" id="RU361153"/>
    </source>
</evidence>
<sequence>MRLLLAVFAALLVFSAPAHAAGPQLGIADDRLLLQGGAEADKALLEWQQNGIQTVRIYALWSRVAPSSPTGEYSWDQLDHAVNRVVGANMKPILTITGPGPLWVSRRSERGETRYDPDPKLFAEYARLVAERYADRVDTYIVWNEPNLGGWLRPQAACFGKVCNSVSPHLYRDLVNAAYPAIHGADRTAKVLIGAMSSRGSRLTTENSNHTPLAFLRALGCVDATFKKQSNGRCKGFKAPQADGFAFHPHGVLAAPEQVFPNKDDVSIASLSRLTSTLDKLQKAKRLKSTTSKLGLYLDEFGYQTNPPDKFAGISLAQQDQWLQRAAYQAWRNPRVKLFAQYLWYDEPRSLNNENGGWQSGLRFTDGRAKPALKHFAMPFALDAGKGRLWGQVRTRETRSVKVQRKLAGSSSWKTIGTRKTDSQGYWSWTTRLTVGASYRYQAAGATSATVKRQ</sequence>
<gene>
    <name evidence="6" type="ORF">C8N24_4712</name>
</gene>
<dbReference type="SUPFAM" id="SSF51445">
    <property type="entry name" value="(Trans)glycosidases"/>
    <property type="match status" value="1"/>
</dbReference>
<dbReference type="EMBL" id="RBIL01000002">
    <property type="protein sequence ID" value="RKQ86697.1"/>
    <property type="molecule type" value="Genomic_DNA"/>
</dbReference>
<evidence type="ECO:0000256" key="1">
    <source>
        <dbReference type="ARBA" id="ARBA00022801"/>
    </source>
</evidence>
<keyword evidence="2 3" id="KW-0326">Glycosidase</keyword>
<comment type="similarity">
    <text evidence="3">Belongs to the glycosyl hydrolase 5 (cellulase A) family.</text>
</comment>
<dbReference type="RefSeq" id="WP_121254647.1">
    <property type="nucleotide sequence ID" value="NZ_RBIL01000002.1"/>
</dbReference>
<feature type="domain" description="Glycoside hydrolase family 5" evidence="5">
    <location>
        <begin position="44"/>
        <end position="197"/>
    </location>
</feature>
<dbReference type="PANTHER" id="PTHR12631">
    <property type="entry name" value="ALPHA-L-IDURONIDASE"/>
    <property type="match status" value="1"/>
</dbReference>
<dbReference type="GO" id="GO:0004553">
    <property type="term" value="F:hydrolase activity, hydrolyzing O-glycosyl compounds"/>
    <property type="evidence" value="ECO:0007669"/>
    <property type="project" value="InterPro"/>
</dbReference>
<dbReference type="InterPro" id="IPR017853">
    <property type="entry name" value="GH"/>
</dbReference>
<dbReference type="PANTHER" id="PTHR12631:SF10">
    <property type="entry name" value="BETA-XYLOSIDASE-LIKE PROTEIN-RELATED"/>
    <property type="match status" value="1"/>
</dbReference>
<proteinExistence type="inferred from homology"/>
<evidence type="ECO:0000256" key="4">
    <source>
        <dbReference type="SAM" id="SignalP"/>
    </source>
</evidence>
<dbReference type="Gene3D" id="3.20.20.80">
    <property type="entry name" value="Glycosidases"/>
    <property type="match status" value="1"/>
</dbReference>
<dbReference type="InterPro" id="IPR051923">
    <property type="entry name" value="Glycosyl_Hydrolase_39"/>
</dbReference>
<comment type="caution">
    <text evidence="6">The sequence shown here is derived from an EMBL/GenBank/DDBJ whole genome shotgun (WGS) entry which is preliminary data.</text>
</comment>
<dbReference type="Pfam" id="PF00150">
    <property type="entry name" value="Cellulase"/>
    <property type="match status" value="1"/>
</dbReference>
<evidence type="ECO:0000313" key="6">
    <source>
        <dbReference type="EMBL" id="RKQ86697.1"/>
    </source>
</evidence>
<name>A0A660KYC4_9ACTN</name>
<dbReference type="AlphaFoldDB" id="A0A660KYC4"/>
<evidence type="ECO:0000259" key="5">
    <source>
        <dbReference type="Pfam" id="PF00150"/>
    </source>
</evidence>
<keyword evidence="7" id="KW-1185">Reference proteome</keyword>
<dbReference type="GO" id="GO:0000272">
    <property type="term" value="P:polysaccharide catabolic process"/>
    <property type="evidence" value="ECO:0007669"/>
    <property type="project" value="InterPro"/>
</dbReference>
<keyword evidence="4" id="KW-0732">Signal</keyword>
<protein>
    <submittedName>
        <fullName evidence="6">Cellulase (Glycosyl hydrolase family 5)</fullName>
    </submittedName>
</protein>
<evidence type="ECO:0000313" key="7">
    <source>
        <dbReference type="Proteomes" id="UP000278962"/>
    </source>
</evidence>
<evidence type="ECO:0000256" key="2">
    <source>
        <dbReference type="ARBA" id="ARBA00023295"/>
    </source>
</evidence>
<accession>A0A660KYC4</accession>